<organism evidence="1">
    <name type="scientific">Arundo donax</name>
    <name type="common">Giant reed</name>
    <name type="synonym">Donax arundinaceus</name>
    <dbReference type="NCBI Taxonomy" id="35708"/>
    <lineage>
        <taxon>Eukaryota</taxon>
        <taxon>Viridiplantae</taxon>
        <taxon>Streptophyta</taxon>
        <taxon>Embryophyta</taxon>
        <taxon>Tracheophyta</taxon>
        <taxon>Spermatophyta</taxon>
        <taxon>Magnoliopsida</taxon>
        <taxon>Liliopsida</taxon>
        <taxon>Poales</taxon>
        <taxon>Poaceae</taxon>
        <taxon>PACMAD clade</taxon>
        <taxon>Arundinoideae</taxon>
        <taxon>Arundineae</taxon>
        <taxon>Arundo</taxon>
    </lineage>
</organism>
<sequence>MQLGRSLRSVLHRAC</sequence>
<evidence type="ECO:0000313" key="1">
    <source>
        <dbReference type="EMBL" id="JAD25590.1"/>
    </source>
</evidence>
<proteinExistence type="predicted"/>
<protein>
    <submittedName>
        <fullName evidence="1">Uncharacterized protein</fullName>
    </submittedName>
</protein>
<accession>A0A0A8YJ85</accession>
<name>A0A0A8YJ85_ARUDO</name>
<reference evidence="1" key="2">
    <citation type="journal article" date="2015" name="Data Brief">
        <title>Shoot transcriptome of the giant reed, Arundo donax.</title>
        <authorList>
            <person name="Barrero R.A."/>
            <person name="Guerrero F.D."/>
            <person name="Moolhuijzen P."/>
            <person name="Goolsby J.A."/>
            <person name="Tidwell J."/>
            <person name="Bellgard S.E."/>
            <person name="Bellgard M.I."/>
        </authorList>
    </citation>
    <scope>NUCLEOTIDE SEQUENCE</scope>
    <source>
        <tissue evidence="1">Shoot tissue taken approximately 20 cm above the soil surface</tissue>
    </source>
</reference>
<dbReference type="EMBL" id="GBRH01272305">
    <property type="protein sequence ID" value="JAD25590.1"/>
    <property type="molecule type" value="Transcribed_RNA"/>
</dbReference>
<reference evidence="1" key="1">
    <citation type="submission" date="2014-09" db="EMBL/GenBank/DDBJ databases">
        <authorList>
            <person name="Magalhaes I.L.F."/>
            <person name="Oliveira U."/>
            <person name="Santos F.R."/>
            <person name="Vidigal T.H.D.A."/>
            <person name="Brescovit A.D."/>
            <person name="Santos A.J."/>
        </authorList>
    </citation>
    <scope>NUCLEOTIDE SEQUENCE</scope>
    <source>
        <tissue evidence="1">Shoot tissue taken approximately 20 cm above the soil surface</tissue>
    </source>
</reference>